<sequence>MADGARAAALDEFLGALSRSGGVVRRDVAIALIGRRGLDRLLRDGRVARLLAGIYVHRGHLDDHEARCRAVVVWARGAAVIAGESALHLLDARFPAPRVVAASAPTTHRPFAMPWAEVTLTRMPDRRRMVRRIPVMAPADAVVDAWCRAQTGARAGVLYEALWRGICTTDAIDRAAAARHRVAQRQVLARILRDFRAGATSPTEVMAKRDVFRGAAFADLEWQVDLDVRGRRRHADALHRAARVVIELDGDAYHSTREQREADRERDADLAHAGWQTVRLGFRDLRDRPRWCRETITGIIAHRLAHAPSSQSRR</sequence>
<feature type="domain" description="DUF559" evidence="1">
    <location>
        <begin position="236"/>
        <end position="283"/>
    </location>
</feature>
<dbReference type="SUPFAM" id="SSF52980">
    <property type="entry name" value="Restriction endonuclease-like"/>
    <property type="match status" value="1"/>
</dbReference>
<proteinExistence type="predicted"/>
<dbReference type="eggNOG" id="COG5340">
    <property type="taxonomic scope" value="Bacteria"/>
</dbReference>
<dbReference type="InterPro" id="IPR011335">
    <property type="entry name" value="Restrct_endonuc-II-like"/>
</dbReference>
<gene>
    <name evidence="2" type="ORF">SAMN05421637_0759</name>
</gene>
<evidence type="ECO:0000313" key="3">
    <source>
        <dbReference type="Proteomes" id="UP000183315"/>
    </source>
</evidence>
<evidence type="ECO:0000313" key="2">
    <source>
        <dbReference type="EMBL" id="SEJ09628.1"/>
    </source>
</evidence>
<dbReference type="STRING" id="1043493.SAMN05421637_0759"/>
<dbReference type="AlphaFoldDB" id="A0A1H6VY60"/>
<dbReference type="Gene3D" id="3.40.960.10">
    <property type="entry name" value="VSR Endonuclease"/>
    <property type="match status" value="1"/>
</dbReference>
<dbReference type="RefSeq" id="WP_042216382.1">
    <property type="nucleotide sequence ID" value="NZ_BBLU01000017.1"/>
</dbReference>
<dbReference type="InterPro" id="IPR007569">
    <property type="entry name" value="DUF559"/>
</dbReference>
<name>A0A1H6VY60_9MICO</name>
<evidence type="ECO:0000259" key="1">
    <source>
        <dbReference type="Pfam" id="PF04480"/>
    </source>
</evidence>
<accession>A0A1H6VY60</accession>
<dbReference type="Pfam" id="PF04480">
    <property type="entry name" value="DUF559"/>
    <property type="match status" value="1"/>
</dbReference>
<dbReference type="EMBL" id="FNZI01000002">
    <property type="protein sequence ID" value="SEJ09628.1"/>
    <property type="molecule type" value="Genomic_DNA"/>
</dbReference>
<keyword evidence="3" id="KW-1185">Reference proteome</keyword>
<protein>
    <recommendedName>
        <fullName evidence="1">DUF559 domain-containing protein</fullName>
    </recommendedName>
</protein>
<dbReference type="OrthoDB" id="5243722at2"/>
<organism evidence="2 3">
    <name type="scientific">Demequina mangrovi</name>
    <dbReference type="NCBI Taxonomy" id="1043493"/>
    <lineage>
        <taxon>Bacteria</taxon>
        <taxon>Bacillati</taxon>
        <taxon>Actinomycetota</taxon>
        <taxon>Actinomycetes</taxon>
        <taxon>Micrococcales</taxon>
        <taxon>Demequinaceae</taxon>
        <taxon>Demequina</taxon>
    </lineage>
</organism>
<dbReference type="Proteomes" id="UP000183315">
    <property type="component" value="Unassembled WGS sequence"/>
</dbReference>
<reference evidence="3" key="1">
    <citation type="submission" date="2016-10" db="EMBL/GenBank/DDBJ databases">
        <authorList>
            <person name="Varghese N."/>
        </authorList>
    </citation>
    <scope>NUCLEOTIDE SEQUENCE [LARGE SCALE GENOMIC DNA]</scope>
    <source>
        <strain evidence="3">DSM 24868</strain>
    </source>
</reference>